<keyword evidence="4" id="KW-0143">Chaperone</keyword>
<name>A0ABC8JLE8_ERUVS</name>
<evidence type="ECO:0000256" key="3">
    <source>
        <dbReference type="ARBA" id="ARBA00022840"/>
    </source>
</evidence>
<evidence type="ECO:0000313" key="6">
    <source>
        <dbReference type="EMBL" id="CAH8332480.1"/>
    </source>
</evidence>
<evidence type="ECO:0000256" key="4">
    <source>
        <dbReference type="ARBA" id="ARBA00023186"/>
    </source>
</evidence>
<dbReference type="Proteomes" id="UP001642260">
    <property type="component" value="Unassembled WGS sequence"/>
</dbReference>
<keyword evidence="7" id="KW-1185">Reference proteome</keyword>
<dbReference type="PANTHER" id="PTHR45633">
    <property type="entry name" value="60 KDA HEAT SHOCK PROTEIN, MITOCHONDRIAL"/>
    <property type="match status" value="1"/>
</dbReference>
<protein>
    <recommendedName>
        <fullName evidence="8">Molecular chaperone GroEL</fullName>
    </recommendedName>
</protein>
<dbReference type="AlphaFoldDB" id="A0ABC8JLE8"/>
<keyword evidence="3" id="KW-0067">ATP-binding</keyword>
<dbReference type="SUPFAM" id="SSF48592">
    <property type="entry name" value="GroEL equatorial domain-like"/>
    <property type="match status" value="1"/>
</dbReference>
<evidence type="ECO:0000256" key="1">
    <source>
        <dbReference type="ARBA" id="ARBA00006607"/>
    </source>
</evidence>
<dbReference type="EMBL" id="CAKOAT010119598">
    <property type="protein sequence ID" value="CAH8332480.1"/>
    <property type="molecule type" value="Genomic_DNA"/>
</dbReference>
<comment type="caution">
    <text evidence="6">The sequence shown here is derived from an EMBL/GenBank/DDBJ whole genome shotgun (WGS) entry which is preliminary data.</text>
</comment>
<proteinExistence type="inferred from homology"/>
<keyword evidence="2" id="KW-0547">Nucleotide-binding</keyword>
<keyword evidence="5" id="KW-0732">Signal</keyword>
<evidence type="ECO:0008006" key="8">
    <source>
        <dbReference type="Google" id="ProtNLM"/>
    </source>
</evidence>
<evidence type="ECO:0000256" key="2">
    <source>
        <dbReference type="ARBA" id="ARBA00022741"/>
    </source>
</evidence>
<dbReference type="PRINTS" id="PR00304">
    <property type="entry name" value="TCOMPLEXTCP1"/>
</dbReference>
<evidence type="ECO:0000313" key="7">
    <source>
        <dbReference type="Proteomes" id="UP001642260"/>
    </source>
</evidence>
<dbReference type="InterPro" id="IPR001844">
    <property type="entry name" value="Cpn60/GroEL"/>
</dbReference>
<dbReference type="InterPro" id="IPR027413">
    <property type="entry name" value="GROEL-like_equatorial_sf"/>
</dbReference>
<feature type="chain" id="PRO_5044841434" description="Molecular chaperone GroEL" evidence="5">
    <location>
        <begin position="17"/>
        <end position="110"/>
    </location>
</feature>
<accession>A0ABC8JLE8</accession>
<reference evidence="6 7" key="1">
    <citation type="submission" date="2022-03" db="EMBL/GenBank/DDBJ databases">
        <authorList>
            <person name="Macdonald S."/>
            <person name="Ahmed S."/>
            <person name="Newling K."/>
        </authorList>
    </citation>
    <scope>NUCLEOTIDE SEQUENCE [LARGE SCALE GENOMIC DNA]</scope>
</reference>
<evidence type="ECO:0000256" key="5">
    <source>
        <dbReference type="SAM" id="SignalP"/>
    </source>
</evidence>
<sequence length="110" mass="11757">MSYFCLFYLIVVLTKGKLSGGSQQKGQRSSRAALQAGIDKFADAVGLTLGPRGRNVVLDEFGSPRVVNDGITIARAIELPDTMENAGAALIREKMRSVVGEDVMGADIRV</sequence>
<gene>
    <name evidence="6" type="ORF">ERUC_LOCUS12627</name>
</gene>
<feature type="signal peptide" evidence="5">
    <location>
        <begin position="1"/>
        <end position="16"/>
    </location>
</feature>
<dbReference type="Gene3D" id="1.10.560.10">
    <property type="entry name" value="GroEL-like equatorial domain"/>
    <property type="match status" value="1"/>
</dbReference>
<comment type="similarity">
    <text evidence="1">Belongs to the chaperonin (HSP60) family.</text>
</comment>
<dbReference type="GO" id="GO:0005524">
    <property type="term" value="F:ATP binding"/>
    <property type="evidence" value="ECO:0007669"/>
    <property type="project" value="UniProtKB-KW"/>
</dbReference>
<dbReference type="InterPro" id="IPR017998">
    <property type="entry name" value="Chaperone_TCP-1"/>
</dbReference>
<organism evidence="6 7">
    <name type="scientific">Eruca vesicaria subsp. sativa</name>
    <name type="common">Garden rocket</name>
    <name type="synonym">Eruca sativa</name>
    <dbReference type="NCBI Taxonomy" id="29727"/>
    <lineage>
        <taxon>Eukaryota</taxon>
        <taxon>Viridiplantae</taxon>
        <taxon>Streptophyta</taxon>
        <taxon>Embryophyta</taxon>
        <taxon>Tracheophyta</taxon>
        <taxon>Spermatophyta</taxon>
        <taxon>Magnoliopsida</taxon>
        <taxon>eudicotyledons</taxon>
        <taxon>Gunneridae</taxon>
        <taxon>Pentapetalae</taxon>
        <taxon>rosids</taxon>
        <taxon>malvids</taxon>
        <taxon>Brassicales</taxon>
        <taxon>Brassicaceae</taxon>
        <taxon>Brassiceae</taxon>
        <taxon>Eruca</taxon>
    </lineage>
</organism>